<feature type="domain" description="HTH lacI-type" evidence="4">
    <location>
        <begin position="5"/>
        <end position="47"/>
    </location>
</feature>
<evidence type="ECO:0000256" key="1">
    <source>
        <dbReference type="ARBA" id="ARBA00023015"/>
    </source>
</evidence>
<protein>
    <submittedName>
        <fullName evidence="5">LacI family DNA-binding transcriptional regulator</fullName>
    </submittedName>
</protein>
<dbReference type="GO" id="GO:0000976">
    <property type="term" value="F:transcription cis-regulatory region binding"/>
    <property type="evidence" value="ECO:0007669"/>
    <property type="project" value="TreeGrafter"/>
</dbReference>
<dbReference type="InterPro" id="IPR010982">
    <property type="entry name" value="Lambda_DNA-bd_dom_sf"/>
</dbReference>
<dbReference type="PANTHER" id="PTHR30146">
    <property type="entry name" value="LACI-RELATED TRANSCRIPTIONAL REPRESSOR"/>
    <property type="match status" value="1"/>
</dbReference>
<dbReference type="SMART" id="SM00354">
    <property type="entry name" value="HTH_LACI"/>
    <property type="match status" value="1"/>
</dbReference>
<dbReference type="SUPFAM" id="SSF47413">
    <property type="entry name" value="lambda repressor-like DNA-binding domains"/>
    <property type="match status" value="1"/>
</dbReference>
<dbReference type="SUPFAM" id="SSF53822">
    <property type="entry name" value="Periplasmic binding protein-like I"/>
    <property type="match status" value="1"/>
</dbReference>
<sequence length="338" mass="37460">MSKKVTIQMLAEYTGLSPATISRVFNHSDLVKESTRRQVEEAMTALGMPPTPAVTQKETLKPTIILNIPDIENNYYQKIISGATVSAKAHNCNVLVYESSLRNKRLYDFIDMLQNVQASGVITLNNLTVEALHKINNTVPVVQCSEYNPEANIPYVTINNYQSARYATEYLISTGRNKIAFLNGPLNSRYALERRRGFVSAMENAGLSVPNNWIVQLPKINFDMAYASACQLLDADVIPNAFFAISDILAAAAIRAAKQFQLRVPEDISVIGFDNIDISMMTTPSITTVSQPCFQIGYTACDMLIDLISNPSTVSKTILLNTELIVRESTVSLSARRY</sequence>
<dbReference type="CDD" id="cd06284">
    <property type="entry name" value="PBP1_LacI-like"/>
    <property type="match status" value="1"/>
</dbReference>
<dbReference type="Gene3D" id="1.10.260.40">
    <property type="entry name" value="lambda repressor-like DNA-binding domains"/>
    <property type="match status" value="1"/>
</dbReference>
<reference evidence="5" key="2">
    <citation type="journal article" date="2021" name="PeerJ">
        <title>Extensive microbial diversity within the chicken gut microbiome revealed by metagenomics and culture.</title>
        <authorList>
            <person name="Gilroy R."/>
            <person name="Ravi A."/>
            <person name="Getino M."/>
            <person name="Pursley I."/>
            <person name="Horton D.L."/>
            <person name="Alikhan N.F."/>
            <person name="Baker D."/>
            <person name="Gharbi K."/>
            <person name="Hall N."/>
            <person name="Watson M."/>
            <person name="Adriaenssens E.M."/>
            <person name="Foster-Nyarko E."/>
            <person name="Jarju S."/>
            <person name="Secka A."/>
            <person name="Antonio M."/>
            <person name="Oren A."/>
            <person name="Chaudhuri R.R."/>
            <person name="La Ragione R."/>
            <person name="Hildebrand F."/>
            <person name="Pallen M.J."/>
        </authorList>
    </citation>
    <scope>NUCLEOTIDE SEQUENCE</scope>
    <source>
        <strain evidence="5">CHK176-6737</strain>
    </source>
</reference>
<dbReference type="Pfam" id="PF13377">
    <property type="entry name" value="Peripla_BP_3"/>
    <property type="match status" value="1"/>
</dbReference>
<dbReference type="PROSITE" id="PS50932">
    <property type="entry name" value="HTH_LACI_2"/>
    <property type="match status" value="1"/>
</dbReference>
<evidence type="ECO:0000256" key="3">
    <source>
        <dbReference type="ARBA" id="ARBA00023163"/>
    </source>
</evidence>
<dbReference type="EMBL" id="DVNM01000013">
    <property type="protein sequence ID" value="HIU68787.1"/>
    <property type="molecule type" value="Genomic_DNA"/>
</dbReference>
<evidence type="ECO:0000313" key="6">
    <source>
        <dbReference type="Proteomes" id="UP000824125"/>
    </source>
</evidence>
<evidence type="ECO:0000256" key="2">
    <source>
        <dbReference type="ARBA" id="ARBA00023125"/>
    </source>
</evidence>
<dbReference type="Gene3D" id="3.40.50.2300">
    <property type="match status" value="2"/>
</dbReference>
<dbReference type="InterPro" id="IPR046335">
    <property type="entry name" value="LacI/GalR-like_sensor"/>
</dbReference>
<dbReference type="CDD" id="cd01392">
    <property type="entry name" value="HTH_LacI"/>
    <property type="match status" value="1"/>
</dbReference>
<keyword evidence="1" id="KW-0805">Transcription regulation</keyword>
<proteinExistence type="predicted"/>
<reference evidence="5" key="1">
    <citation type="submission" date="2020-10" db="EMBL/GenBank/DDBJ databases">
        <authorList>
            <person name="Gilroy R."/>
        </authorList>
    </citation>
    <scope>NUCLEOTIDE SEQUENCE</scope>
    <source>
        <strain evidence="5">CHK176-6737</strain>
    </source>
</reference>
<dbReference type="GO" id="GO:0003700">
    <property type="term" value="F:DNA-binding transcription factor activity"/>
    <property type="evidence" value="ECO:0007669"/>
    <property type="project" value="TreeGrafter"/>
</dbReference>
<name>A0A9D1MUD3_9FIRM</name>
<accession>A0A9D1MUD3</accession>
<dbReference type="InterPro" id="IPR000843">
    <property type="entry name" value="HTH_LacI"/>
</dbReference>
<organism evidence="5 6">
    <name type="scientific">Candidatus Scybalenecus merdavium</name>
    <dbReference type="NCBI Taxonomy" id="2840939"/>
    <lineage>
        <taxon>Bacteria</taxon>
        <taxon>Bacillati</taxon>
        <taxon>Bacillota</taxon>
        <taxon>Clostridia</taxon>
        <taxon>Eubacteriales</taxon>
        <taxon>Oscillospiraceae</taxon>
        <taxon>Oscillospiraceae incertae sedis</taxon>
        <taxon>Candidatus Scybalenecus</taxon>
    </lineage>
</organism>
<dbReference type="AlphaFoldDB" id="A0A9D1MUD3"/>
<evidence type="ECO:0000313" key="5">
    <source>
        <dbReference type="EMBL" id="HIU68787.1"/>
    </source>
</evidence>
<dbReference type="Proteomes" id="UP000824125">
    <property type="component" value="Unassembled WGS sequence"/>
</dbReference>
<evidence type="ECO:0000259" key="4">
    <source>
        <dbReference type="PROSITE" id="PS50932"/>
    </source>
</evidence>
<gene>
    <name evidence="5" type="ORF">IAD23_02365</name>
</gene>
<keyword evidence="3" id="KW-0804">Transcription</keyword>
<dbReference type="InterPro" id="IPR028082">
    <property type="entry name" value="Peripla_BP_I"/>
</dbReference>
<comment type="caution">
    <text evidence="5">The sequence shown here is derived from an EMBL/GenBank/DDBJ whole genome shotgun (WGS) entry which is preliminary data.</text>
</comment>
<dbReference type="PANTHER" id="PTHR30146:SF109">
    <property type="entry name" value="HTH-TYPE TRANSCRIPTIONAL REGULATOR GALS"/>
    <property type="match status" value="1"/>
</dbReference>
<keyword evidence="2 5" id="KW-0238">DNA-binding</keyword>
<dbReference type="Pfam" id="PF00356">
    <property type="entry name" value="LacI"/>
    <property type="match status" value="1"/>
</dbReference>